<feature type="transmembrane region" description="Helical" evidence="2">
    <location>
        <begin position="59"/>
        <end position="78"/>
    </location>
</feature>
<reference evidence="3" key="1">
    <citation type="submission" date="2023-10" db="EMBL/GenBank/DDBJ databases">
        <authorList>
            <person name="Hackl T."/>
        </authorList>
    </citation>
    <scope>NUCLEOTIDE SEQUENCE</scope>
</reference>
<evidence type="ECO:0000256" key="1">
    <source>
        <dbReference type="SAM" id="MobiDB-lite"/>
    </source>
</evidence>
<keyword evidence="2" id="KW-1133">Transmembrane helix</keyword>
<proteinExistence type="predicted"/>
<dbReference type="Proteomes" id="UP001295740">
    <property type="component" value="Unassembled WGS sequence"/>
</dbReference>
<dbReference type="AlphaFoldDB" id="A0AAI8VS96"/>
<feature type="region of interest" description="Disordered" evidence="1">
    <location>
        <begin position="536"/>
        <end position="558"/>
    </location>
</feature>
<keyword evidence="2" id="KW-0472">Membrane</keyword>
<gene>
    <name evidence="3" type="ORF">KHLLAP_LOCUS10586</name>
</gene>
<evidence type="ECO:0000313" key="3">
    <source>
        <dbReference type="EMBL" id="CAJ2510118.1"/>
    </source>
</evidence>
<evidence type="ECO:0000313" key="4">
    <source>
        <dbReference type="Proteomes" id="UP001295740"/>
    </source>
</evidence>
<name>A0AAI8VS96_9PEZI</name>
<evidence type="ECO:0000256" key="2">
    <source>
        <dbReference type="SAM" id="Phobius"/>
    </source>
</evidence>
<feature type="region of interest" description="Disordered" evidence="1">
    <location>
        <begin position="110"/>
        <end position="231"/>
    </location>
</feature>
<organism evidence="3 4">
    <name type="scientific">Anthostomella pinea</name>
    <dbReference type="NCBI Taxonomy" id="933095"/>
    <lineage>
        <taxon>Eukaryota</taxon>
        <taxon>Fungi</taxon>
        <taxon>Dikarya</taxon>
        <taxon>Ascomycota</taxon>
        <taxon>Pezizomycotina</taxon>
        <taxon>Sordariomycetes</taxon>
        <taxon>Xylariomycetidae</taxon>
        <taxon>Xylariales</taxon>
        <taxon>Xylariaceae</taxon>
        <taxon>Anthostomella</taxon>
    </lineage>
</organism>
<accession>A0AAI8VS96</accession>
<dbReference type="EMBL" id="CAUWAG010000013">
    <property type="protein sequence ID" value="CAJ2510118.1"/>
    <property type="molecule type" value="Genomic_DNA"/>
</dbReference>
<sequence length="661" mass="74977">MGSDSRPRAEEEAVERMLNNEYSSSDDSGYRDEYWSSPFEKMPSTPISAFSRRLNRRHYTVILILIIMGTLLWVSPNYPMGRGYLNSQTTGSKQSVVLVSLPQATSAPFKQALPYPTTGPEDEAKKTSGDKIHVKPQDEKVHSSSKDNPGDQTDSKPKESPKEKPAEEKLAEEKPPKVKPVEEVPAKEEPVEEVPVKEKPVEEVPAKDKPVEKVPAKDEPANTPVKGSKGVPEEWCTTWPVDEKGNYDAKHKSTGSKKLQLDSYAPAGGWQKPAGVKIVAMVFYGRKRNVDILDCYLRQNLVSNGGYFDEVWFMVHTQIEDDVSWMRELVKQEDEYVFMDLGACTTKPYGCIWEYAVEDDTMYFKIDDDIMYIHHDTIPQMVHTRIAQPHPYAISAQLVNSPVTGLESYHYGAIHPFLPDPRPHNWRKAAESWRVSELPLYPRALNPIEGNPLELNAPYKGHPWLLLSDKPDATAGLVHTPMGEWYAHQGPEDIAWGPGWKSWGVAAQQLYSLLFNLEKNQLDRYHFGRAIDYRDRHEDESSREGEQPEAEEKYDGPGGEQLYDMQYQRYNLNFIAIWGRDVAAGLPIGDDELEVTQTIPARLGRPFVIDTRALVAHHSFFVQKEGVGATDLMDRWRAFANENVCAADNMKKPWDLRCPGF</sequence>
<feature type="compositionally biased region" description="Basic and acidic residues" evidence="1">
    <location>
        <begin position="122"/>
        <end position="220"/>
    </location>
</feature>
<feature type="region of interest" description="Disordered" evidence="1">
    <location>
        <begin position="1"/>
        <end position="30"/>
    </location>
</feature>
<feature type="compositionally biased region" description="Basic and acidic residues" evidence="1">
    <location>
        <begin position="1"/>
        <end position="15"/>
    </location>
</feature>
<comment type="caution">
    <text evidence="3">The sequence shown here is derived from an EMBL/GenBank/DDBJ whole genome shotgun (WGS) entry which is preliminary data.</text>
</comment>
<keyword evidence="4" id="KW-1185">Reference proteome</keyword>
<keyword evidence="2" id="KW-0812">Transmembrane</keyword>
<protein>
    <submittedName>
        <fullName evidence="3">Uu.00g060180.m01.CDS01</fullName>
    </submittedName>
</protein>
<feature type="compositionally biased region" description="Basic and acidic residues" evidence="1">
    <location>
        <begin position="536"/>
        <end position="555"/>
    </location>
</feature>